<dbReference type="EMBL" id="JBHRSA010000041">
    <property type="protein sequence ID" value="MFC3040611.1"/>
    <property type="molecule type" value="Genomic_DNA"/>
</dbReference>
<name>A0ABV7CVW1_9BACI</name>
<feature type="transmembrane region" description="Helical" evidence="1">
    <location>
        <begin position="76"/>
        <end position="97"/>
    </location>
</feature>
<dbReference type="RefSeq" id="WP_390272009.1">
    <property type="nucleotide sequence ID" value="NZ_JBHRSA010000041.1"/>
</dbReference>
<feature type="transmembrane region" description="Helical" evidence="1">
    <location>
        <begin position="32"/>
        <end position="55"/>
    </location>
</feature>
<evidence type="ECO:0000313" key="2">
    <source>
        <dbReference type="EMBL" id="MFC3040611.1"/>
    </source>
</evidence>
<accession>A0ABV7CVW1</accession>
<keyword evidence="1" id="KW-0472">Membrane</keyword>
<feature type="transmembrane region" description="Helical" evidence="1">
    <location>
        <begin position="140"/>
        <end position="157"/>
    </location>
</feature>
<keyword evidence="1" id="KW-0812">Transmembrane</keyword>
<gene>
    <name evidence="2" type="ORF">ACFOGI_10170</name>
</gene>
<keyword evidence="3" id="KW-1185">Reference proteome</keyword>
<reference evidence="3" key="1">
    <citation type="journal article" date="2019" name="Int. J. Syst. Evol. Microbiol.">
        <title>The Global Catalogue of Microorganisms (GCM) 10K type strain sequencing project: providing services to taxonomists for standard genome sequencing and annotation.</title>
        <authorList>
            <consortium name="The Broad Institute Genomics Platform"/>
            <consortium name="The Broad Institute Genome Sequencing Center for Infectious Disease"/>
            <person name="Wu L."/>
            <person name="Ma J."/>
        </authorList>
    </citation>
    <scope>NUCLEOTIDE SEQUENCE [LARGE SCALE GENOMIC DNA]</scope>
    <source>
        <strain evidence="3">KCTC 13128</strain>
    </source>
</reference>
<keyword evidence="1" id="KW-1133">Transmembrane helix</keyword>
<organism evidence="2 3">
    <name type="scientific">Virgibacillus xinjiangensis</name>
    <dbReference type="NCBI Taxonomy" id="393090"/>
    <lineage>
        <taxon>Bacteria</taxon>
        <taxon>Bacillati</taxon>
        <taxon>Bacillota</taxon>
        <taxon>Bacilli</taxon>
        <taxon>Bacillales</taxon>
        <taxon>Bacillaceae</taxon>
        <taxon>Virgibacillus</taxon>
    </lineage>
</organism>
<protein>
    <recommendedName>
        <fullName evidence="4">Ferric oxidoreductase domain-containing protein</fullName>
    </recommendedName>
</protein>
<feature type="transmembrane region" description="Helical" evidence="1">
    <location>
        <begin position="109"/>
        <end position="128"/>
    </location>
</feature>
<dbReference type="Proteomes" id="UP001595279">
    <property type="component" value="Unassembled WGS sequence"/>
</dbReference>
<proteinExistence type="predicted"/>
<comment type="caution">
    <text evidence="2">The sequence shown here is derived from an EMBL/GenBank/DDBJ whole genome shotgun (WGS) entry which is preliminary data.</text>
</comment>
<evidence type="ECO:0000256" key="1">
    <source>
        <dbReference type="SAM" id="Phobius"/>
    </source>
</evidence>
<evidence type="ECO:0000313" key="3">
    <source>
        <dbReference type="Proteomes" id="UP001595279"/>
    </source>
</evidence>
<evidence type="ECO:0008006" key="4">
    <source>
        <dbReference type="Google" id="ProtNLM"/>
    </source>
</evidence>
<sequence length="158" mass="18284">MSRWFYLNMALLCLAVWNVAASSSFPALRLTVLFGFLGLLFVLFNWTRHAVFSTIRNSRERRRKIRFANLSKRVLPYHRWTGTMALLLILTHAGFVLVRYGFYWQNGKMATGVLAAIVLAAVVVTGWMRLYRPSGRKRKIHLFLGMSLFFLIAAHLLF</sequence>